<dbReference type="OMA" id="EGYPEIQ"/>
<dbReference type="GO" id="GO:0005634">
    <property type="term" value="C:nucleus"/>
    <property type="evidence" value="ECO:0007669"/>
    <property type="project" value="UniProtKB-SubCell"/>
</dbReference>
<reference evidence="5" key="1">
    <citation type="journal article" date="2007" name="Science">
        <title>Evolutionary and biomedical insights from the rhesus macaque genome.</title>
        <authorList>
            <person name="Gibbs R.A."/>
            <person name="Rogers J."/>
            <person name="Katze M.G."/>
            <person name="Bumgarner R."/>
            <person name="Weinstock G.M."/>
            <person name="Mardis E.R."/>
            <person name="Remington K.A."/>
            <person name="Strausberg R.L."/>
            <person name="Venter J.C."/>
            <person name="Wilson R.K."/>
            <person name="Batzer M.A."/>
            <person name="Bustamante C.D."/>
            <person name="Eichler E.E."/>
            <person name="Hahn M.W."/>
            <person name="Hardison R.C."/>
            <person name="Makova K.D."/>
            <person name="Miller W."/>
            <person name="Milosavljevic A."/>
            <person name="Palermo R.E."/>
            <person name="Siepel A."/>
            <person name="Sikela J.M."/>
            <person name="Attaway T."/>
            <person name="Bell S."/>
            <person name="Bernard K.E."/>
            <person name="Buhay C.J."/>
            <person name="Chandrabose M.N."/>
            <person name="Dao M."/>
            <person name="Davis C."/>
            <person name="Delehaunty K.D."/>
            <person name="Ding Y."/>
            <person name="Dinh H.H."/>
            <person name="Dugan-Rocha S."/>
            <person name="Fulton L.A."/>
            <person name="Gabisi R.A."/>
            <person name="Garner T.T."/>
            <person name="Godfrey J."/>
            <person name="Hawes A.C."/>
            <person name="Hernandez J."/>
            <person name="Hines S."/>
            <person name="Holder M."/>
            <person name="Hume J."/>
            <person name="Jhangiani S.N."/>
            <person name="Joshi V."/>
            <person name="Khan Z.M."/>
            <person name="Kirkness E.F."/>
            <person name="Cree A."/>
            <person name="Fowler R.G."/>
            <person name="Lee S."/>
            <person name="Lewis L.R."/>
            <person name="Li Z."/>
            <person name="Liu Y.-S."/>
            <person name="Moore S.M."/>
            <person name="Muzny D."/>
            <person name="Nazareth L.V."/>
            <person name="Ngo D.N."/>
            <person name="Okwuonu G.O."/>
            <person name="Pai G."/>
            <person name="Parker D."/>
            <person name="Paul H.A."/>
            <person name="Pfannkoch C."/>
            <person name="Pohl C.S."/>
            <person name="Rogers Y.-H.C."/>
            <person name="Ruiz S.J."/>
            <person name="Sabo A."/>
            <person name="Santibanez J."/>
            <person name="Schneider B.W."/>
            <person name="Smith S.M."/>
            <person name="Sodergren E."/>
            <person name="Svatek A.F."/>
            <person name="Utterback T.R."/>
            <person name="Vattathil S."/>
            <person name="Warren W."/>
            <person name="White C.S."/>
            <person name="Chinwalla A.T."/>
            <person name="Feng Y."/>
            <person name="Halpern A.L."/>
            <person name="Hillier L.W."/>
            <person name="Huang X."/>
            <person name="Minx P."/>
            <person name="Nelson J.O."/>
            <person name="Pepin K.H."/>
            <person name="Qin X."/>
            <person name="Sutton G.G."/>
            <person name="Venter E."/>
            <person name="Walenz B.P."/>
            <person name="Wallis J.W."/>
            <person name="Worley K.C."/>
            <person name="Yang S.-P."/>
            <person name="Jones S.M."/>
            <person name="Marra M.A."/>
            <person name="Rocchi M."/>
            <person name="Schein J.E."/>
            <person name="Baertsch R."/>
            <person name="Clarke L."/>
            <person name="Csuros M."/>
            <person name="Glasscock J."/>
            <person name="Harris R.A."/>
            <person name="Havlak P."/>
            <person name="Jackson A.R."/>
            <person name="Jiang H."/>
            <person name="Liu Y."/>
            <person name="Messina D.N."/>
            <person name="Shen Y."/>
            <person name="Song H.X.-Z."/>
            <person name="Wylie T."/>
            <person name="Zhang L."/>
            <person name="Birney E."/>
            <person name="Han K."/>
            <person name="Konkel M.K."/>
            <person name="Lee J."/>
            <person name="Smit A.F.A."/>
            <person name="Ullmer B."/>
            <person name="Wang H."/>
            <person name="Xing J."/>
            <person name="Burhans R."/>
            <person name="Cheng Z."/>
            <person name="Karro J.E."/>
            <person name="Ma J."/>
            <person name="Raney B."/>
            <person name="She X."/>
            <person name="Cox M.J."/>
            <person name="Demuth J.P."/>
            <person name="Dumas L.J."/>
            <person name="Han S.-G."/>
            <person name="Hopkins J."/>
            <person name="Karimpour-Fard A."/>
            <person name="Kim Y.H."/>
            <person name="Pollack J.R."/>
            <person name="Vinar T."/>
            <person name="Addo-Quaye C."/>
            <person name="Degenhardt J."/>
            <person name="Denby A."/>
            <person name="Hubisz M.J."/>
            <person name="Indap A."/>
            <person name="Kosiol C."/>
            <person name="Lahn B.T."/>
            <person name="Lawson H.A."/>
            <person name="Marklein A."/>
            <person name="Nielsen R."/>
            <person name="Vallender E.J."/>
            <person name="Clark A.G."/>
            <person name="Ferguson B."/>
            <person name="Hernandez R.D."/>
            <person name="Hirani K."/>
            <person name="Kehrer-Sawatzki H."/>
            <person name="Kolb J."/>
            <person name="Patil S."/>
            <person name="Pu L.-L."/>
            <person name="Ren Y."/>
            <person name="Smith D.G."/>
            <person name="Wheeler D.A."/>
            <person name="Schenck I."/>
            <person name="Ball E.V."/>
            <person name="Chen R."/>
            <person name="Cooper D.N."/>
            <person name="Giardine B."/>
            <person name="Hsu F."/>
            <person name="Kent W.J."/>
            <person name="Lesk A."/>
            <person name="Nelson D.L."/>
            <person name="O'brien W.E."/>
            <person name="Pruefer K."/>
            <person name="Stenson P.D."/>
            <person name="Wallace J.C."/>
            <person name="Ke H."/>
            <person name="Liu X.-M."/>
            <person name="Wang P."/>
            <person name="Xiang A.P."/>
            <person name="Yang F."/>
            <person name="Barber G.P."/>
            <person name="Haussler D."/>
            <person name="Karolchik D."/>
            <person name="Kern A.D."/>
            <person name="Kuhn R.M."/>
            <person name="Smith K.E."/>
            <person name="Zwieg A.S."/>
        </authorList>
    </citation>
    <scope>NUCLEOTIDE SEQUENCE [LARGE SCALE GENOMIC DNA]</scope>
    <source>
        <strain evidence="5">17573</strain>
    </source>
</reference>
<protein>
    <recommendedName>
        <fullName evidence="3">SCAN box domain-containing protein</fullName>
    </recommendedName>
</protein>
<dbReference type="STRING" id="9544.ENSMMUP00000064642"/>
<reference evidence="4" key="2">
    <citation type="submission" date="2019-01" db="EMBL/GenBank/DDBJ databases">
        <authorList>
            <person name="Graves T."/>
            <person name="Eichler E.E."/>
            <person name="Wilson R.K."/>
        </authorList>
    </citation>
    <scope>NUCLEOTIDE SEQUENCE [LARGE SCALE GENOMIC DNA]</scope>
    <source>
        <strain evidence="4">17573</strain>
    </source>
</reference>
<organism evidence="4 5">
    <name type="scientific">Macaca mulatta</name>
    <name type="common">Rhesus macaque</name>
    <dbReference type="NCBI Taxonomy" id="9544"/>
    <lineage>
        <taxon>Eukaryota</taxon>
        <taxon>Metazoa</taxon>
        <taxon>Chordata</taxon>
        <taxon>Craniata</taxon>
        <taxon>Vertebrata</taxon>
        <taxon>Euteleostomi</taxon>
        <taxon>Mammalia</taxon>
        <taxon>Eutheria</taxon>
        <taxon>Euarchontoglires</taxon>
        <taxon>Primates</taxon>
        <taxon>Haplorrhini</taxon>
        <taxon>Catarrhini</taxon>
        <taxon>Cercopithecidae</taxon>
        <taxon>Cercopithecinae</taxon>
        <taxon>Macaca</taxon>
    </lineage>
</organism>
<evidence type="ECO:0000256" key="2">
    <source>
        <dbReference type="PROSITE-ProRule" id="PRU00187"/>
    </source>
</evidence>
<dbReference type="AlphaFoldDB" id="A0A5F7ZJ28"/>
<dbReference type="GeneTree" id="ENSGT00940000164888"/>
<dbReference type="Ensembl" id="ENSMMUT00000089054.1">
    <property type="protein sequence ID" value="ENSMMUP00000064642.1"/>
    <property type="gene ID" value="ENSMMUG00000051883.1"/>
</dbReference>
<proteinExistence type="predicted"/>
<dbReference type="Bgee" id="ENSMMUG00000051883">
    <property type="expression patterns" value="Expressed in spermatocyte and 23 other cell types or tissues"/>
</dbReference>
<dbReference type="PANTHER" id="PTHR45935:SF14">
    <property type="entry name" value="SCAN BOX DOMAIN-CONTAINING PROTEIN"/>
    <property type="match status" value="1"/>
</dbReference>
<dbReference type="PROSITE" id="PS50804">
    <property type="entry name" value="SCAN_BOX"/>
    <property type="match status" value="1"/>
</dbReference>
<dbReference type="InterPro" id="IPR038269">
    <property type="entry name" value="SCAN_sf"/>
</dbReference>
<evidence type="ECO:0000313" key="4">
    <source>
        <dbReference type="Ensembl" id="ENSMMUP00000064642.1"/>
    </source>
</evidence>
<evidence type="ECO:0000256" key="1">
    <source>
        <dbReference type="ARBA" id="ARBA00023242"/>
    </source>
</evidence>
<sequence>MKRWAEEPEVVLLPAFQVQIPWEPSGLPPESLSEDSVEDFKTMLESLQRFRKFRYEDAAGSRDVLRHLRDLSGWWLRPDIHTKKQIVGMLVQEQFQAVLPEELRAQAQRCQPGIRITG</sequence>
<dbReference type="Gene3D" id="1.10.4020.10">
    <property type="entry name" value="DNA breaking-rejoining enzymes"/>
    <property type="match status" value="1"/>
</dbReference>
<dbReference type="InterPro" id="IPR050916">
    <property type="entry name" value="SCAN-C2H2_zinc_finger"/>
</dbReference>
<name>A0A5F7ZJ28_MACMU</name>
<dbReference type="Pfam" id="PF02023">
    <property type="entry name" value="SCAN"/>
    <property type="match status" value="1"/>
</dbReference>
<evidence type="ECO:0000313" key="5">
    <source>
        <dbReference type="Proteomes" id="UP000006718"/>
    </source>
</evidence>
<evidence type="ECO:0000259" key="3">
    <source>
        <dbReference type="PROSITE" id="PS50804"/>
    </source>
</evidence>
<feature type="domain" description="SCAN box" evidence="3">
    <location>
        <begin position="48"/>
        <end position="112"/>
    </location>
</feature>
<dbReference type="VEuPathDB" id="HostDB:ENSMMUG00000051883"/>
<dbReference type="SUPFAM" id="SSF47353">
    <property type="entry name" value="Retrovirus capsid dimerization domain-like"/>
    <property type="match status" value="1"/>
</dbReference>
<accession>A0A5F7ZJ28</accession>
<dbReference type="Proteomes" id="UP000006718">
    <property type="component" value="Chromosome 1"/>
</dbReference>
<comment type="subcellular location">
    <subcellularLocation>
        <location evidence="2">Nucleus</location>
    </subcellularLocation>
</comment>
<dbReference type="InterPro" id="IPR003309">
    <property type="entry name" value="SCAN_dom"/>
</dbReference>
<dbReference type="InParanoid" id="A0A5F7ZJ28"/>
<reference evidence="4" key="4">
    <citation type="submission" date="2025-09" db="UniProtKB">
        <authorList>
            <consortium name="Ensembl"/>
        </authorList>
    </citation>
    <scope>IDENTIFICATION</scope>
    <source>
        <strain evidence="4">17573</strain>
    </source>
</reference>
<dbReference type="PANTHER" id="PTHR45935">
    <property type="entry name" value="PROTEIN ZBED8-RELATED"/>
    <property type="match status" value="1"/>
</dbReference>
<keyword evidence="1 2" id="KW-0539">Nucleus</keyword>
<keyword evidence="5" id="KW-1185">Reference proteome</keyword>
<dbReference type="SMR" id="A0A5F7ZJ28"/>
<reference evidence="4" key="3">
    <citation type="submission" date="2025-08" db="UniProtKB">
        <authorList>
            <consortium name="Ensembl"/>
        </authorList>
    </citation>
    <scope>IDENTIFICATION</scope>
    <source>
        <strain evidence="4">17573</strain>
    </source>
</reference>
<dbReference type="SMART" id="SM00431">
    <property type="entry name" value="SCAN"/>
    <property type="match status" value="1"/>
</dbReference>